<proteinExistence type="predicted"/>
<name>A0AAU8BMS6_9VIBR</name>
<dbReference type="KEGG" id="vck:PG915_22010"/>
<reference evidence="2" key="1">
    <citation type="submission" date="2023-01" db="EMBL/GenBank/DDBJ databases">
        <title>Vibrio sp. CB1-14 genome sequencing.</title>
        <authorList>
            <person name="Otstavnykh N."/>
            <person name="Isaeva M."/>
            <person name="Meleshko D."/>
        </authorList>
    </citation>
    <scope>NUCLEOTIDE SEQUENCE</scope>
    <source>
        <strain evidence="2">CB1-14</strain>
    </source>
</reference>
<dbReference type="Pfam" id="PF07883">
    <property type="entry name" value="Cupin_2"/>
    <property type="match status" value="1"/>
</dbReference>
<dbReference type="InterPro" id="IPR013096">
    <property type="entry name" value="Cupin_2"/>
</dbReference>
<gene>
    <name evidence="2" type="ORF">PG915_22010</name>
</gene>
<dbReference type="AlphaFoldDB" id="A0AAU8BMS6"/>
<protein>
    <submittedName>
        <fullName evidence="2">Cupin domain-containing protein</fullName>
    </submittedName>
</protein>
<evidence type="ECO:0000313" key="2">
    <source>
        <dbReference type="EMBL" id="XCD17962.1"/>
    </source>
</evidence>
<dbReference type="CDD" id="cd06981">
    <property type="entry name" value="cupin_reut_a1446"/>
    <property type="match status" value="1"/>
</dbReference>
<dbReference type="EMBL" id="CP115921">
    <property type="protein sequence ID" value="XCD17962.1"/>
    <property type="molecule type" value="Genomic_DNA"/>
</dbReference>
<dbReference type="Gene3D" id="2.60.120.10">
    <property type="entry name" value="Jelly Rolls"/>
    <property type="match status" value="1"/>
</dbReference>
<organism evidence="2">
    <name type="scientific">Vibrio chaetopteri</name>
    <dbReference type="NCBI Taxonomy" id="3016528"/>
    <lineage>
        <taxon>Bacteria</taxon>
        <taxon>Pseudomonadati</taxon>
        <taxon>Pseudomonadota</taxon>
        <taxon>Gammaproteobacteria</taxon>
        <taxon>Vibrionales</taxon>
        <taxon>Vibrionaceae</taxon>
        <taxon>Vibrio</taxon>
    </lineage>
</organism>
<dbReference type="SUPFAM" id="SSF51182">
    <property type="entry name" value="RmlC-like cupins"/>
    <property type="match status" value="1"/>
</dbReference>
<dbReference type="RefSeq" id="WP_353499123.1">
    <property type="nucleotide sequence ID" value="NZ_CP115921.1"/>
</dbReference>
<accession>A0AAU8BMS6</accession>
<sequence length="106" mass="12087">MQAGNMFSQIPSQLPEEIFEDLLTTDNLRIERILSDGHFTPEGDWYDQEQSEWVMVMQGQGIIEYHDGAMLTLNVGDYVNIPAHIKHRVKSTSADAVTIWLAIFYG</sequence>
<dbReference type="InterPro" id="IPR014710">
    <property type="entry name" value="RmlC-like_jellyroll"/>
</dbReference>
<evidence type="ECO:0000259" key="1">
    <source>
        <dbReference type="Pfam" id="PF07883"/>
    </source>
</evidence>
<dbReference type="InterPro" id="IPR011051">
    <property type="entry name" value="RmlC_Cupin_sf"/>
</dbReference>
<feature type="domain" description="Cupin type-2" evidence="1">
    <location>
        <begin position="48"/>
        <end position="103"/>
    </location>
</feature>